<dbReference type="InterPro" id="IPR036567">
    <property type="entry name" value="RHF-like"/>
</dbReference>
<gene>
    <name evidence="3" type="ORF">BN977_05838</name>
</gene>
<dbReference type="OrthoDB" id="3825664at2"/>
<evidence type="ECO:0000259" key="2">
    <source>
        <dbReference type="Pfam" id="PF16321"/>
    </source>
</evidence>
<organism evidence="3 4">
    <name type="scientific">Mycolicibacterium cosmeticum</name>
    <dbReference type="NCBI Taxonomy" id="258533"/>
    <lineage>
        <taxon>Bacteria</taxon>
        <taxon>Bacillati</taxon>
        <taxon>Actinomycetota</taxon>
        <taxon>Actinomycetes</taxon>
        <taxon>Mycobacteriales</taxon>
        <taxon>Mycobacteriaceae</taxon>
        <taxon>Mycolicibacterium</taxon>
    </lineage>
</organism>
<keyword evidence="1" id="KW-0810">Translation regulation</keyword>
<dbReference type="InterPro" id="IPR038416">
    <property type="entry name" value="Ribosom_S30AE_C_sf"/>
</dbReference>
<dbReference type="InterPro" id="IPR003489">
    <property type="entry name" value="RHF/RaiA"/>
</dbReference>
<proteinExistence type="predicted"/>
<keyword evidence="4" id="KW-1185">Reference proteome</keyword>
<dbReference type="InterPro" id="IPR050574">
    <property type="entry name" value="HPF/YfiA_ribosome-assoc"/>
</dbReference>
<dbReference type="Proteomes" id="UP000028870">
    <property type="component" value="Unassembled WGS sequence"/>
</dbReference>
<reference evidence="3" key="1">
    <citation type="submission" date="2014-03" db="EMBL/GenBank/DDBJ databases">
        <title>Draft Genome Sequence of Mycobacterium cosmeticum DSM 44829.</title>
        <authorList>
            <person name="Croce O."/>
            <person name="Robert C."/>
            <person name="Raoult D."/>
            <person name="Drancourt M."/>
        </authorList>
    </citation>
    <scope>NUCLEOTIDE SEQUENCE [LARGE SCALE GENOMIC DNA]</scope>
    <source>
        <strain evidence="3">DSM 44829</strain>
    </source>
</reference>
<evidence type="ECO:0000313" key="4">
    <source>
        <dbReference type="Proteomes" id="UP000028870"/>
    </source>
</evidence>
<sequence length="278" mass="30640">MTDGPQAVPAIEVEISTDGDFPDVGDYARTKLGKLARLTHVPVSHARLRLSRHRDPAVEHPVVAQARLDVGGQVICAETEASTADAAIDELESRLRVRLMRVLDARGWRHRREDTPPWRRPTGRVGAASEVVPDIVRRKSFAMAPCTVDIAVGEMELLSYNFHLFHEIGSGTAALVYRGGPTGYRLALVAPALAAQVAAYRRLVTISPHPLPCLSECEARDRLTQLDVPFLFFIEASQGRACVLYRRHDGDYGLITPAAQEQPVVYNTKTPMTKRSDS</sequence>
<evidence type="ECO:0000256" key="1">
    <source>
        <dbReference type="ARBA" id="ARBA00022845"/>
    </source>
</evidence>
<dbReference type="STRING" id="258533.BN977_05838"/>
<name>W9B7N7_MYCCO</name>
<feature type="domain" description="Sigma 54 modulation/S30EA ribosomal protein C-terminal" evidence="2">
    <location>
        <begin position="204"/>
        <end position="254"/>
    </location>
</feature>
<dbReference type="EMBL" id="CCBB010000003">
    <property type="protein sequence ID" value="CDO10997.1"/>
    <property type="molecule type" value="Genomic_DNA"/>
</dbReference>
<dbReference type="RefSeq" id="WP_024450661.1">
    <property type="nucleotide sequence ID" value="NZ_CCBB010000003.1"/>
</dbReference>
<protein>
    <submittedName>
        <fullName evidence="3">Ribosome-associated protein</fullName>
    </submittedName>
</protein>
<dbReference type="Pfam" id="PF02482">
    <property type="entry name" value="Ribosomal_S30AE"/>
    <property type="match status" value="1"/>
</dbReference>
<dbReference type="InterPro" id="IPR032528">
    <property type="entry name" value="Ribosom_S30AE_C"/>
</dbReference>
<accession>W9B7N7</accession>
<feature type="domain" description="Sigma 54 modulation/S30EA ribosomal protein C-terminal" evidence="2">
    <location>
        <begin position="133"/>
        <end position="186"/>
    </location>
</feature>
<dbReference type="PANTHER" id="PTHR33231">
    <property type="entry name" value="30S RIBOSOMAL PROTEIN"/>
    <property type="match status" value="1"/>
</dbReference>
<evidence type="ECO:0000313" key="3">
    <source>
        <dbReference type="EMBL" id="CDO10997.1"/>
    </source>
</evidence>
<dbReference type="GO" id="GO:0043024">
    <property type="term" value="F:ribosomal small subunit binding"/>
    <property type="evidence" value="ECO:0007669"/>
    <property type="project" value="TreeGrafter"/>
</dbReference>
<dbReference type="AlphaFoldDB" id="W9B7N7"/>
<dbReference type="Pfam" id="PF16321">
    <property type="entry name" value="Ribosom_S30AE_C"/>
    <property type="match status" value="2"/>
</dbReference>
<dbReference type="GO" id="GO:0022627">
    <property type="term" value="C:cytosolic small ribosomal subunit"/>
    <property type="evidence" value="ECO:0007669"/>
    <property type="project" value="TreeGrafter"/>
</dbReference>
<comment type="caution">
    <text evidence="3">The sequence shown here is derived from an EMBL/GenBank/DDBJ whole genome shotgun (WGS) entry which is preliminary data.</text>
</comment>
<dbReference type="GO" id="GO:0045900">
    <property type="term" value="P:negative regulation of translational elongation"/>
    <property type="evidence" value="ECO:0007669"/>
    <property type="project" value="TreeGrafter"/>
</dbReference>
<dbReference type="eggNOG" id="COG1544">
    <property type="taxonomic scope" value="Bacteria"/>
</dbReference>
<dbReference type="Gene3D" id="3.30.160.100">
    <property type="entry name" value="Ribosome hibernation promotion factor-like"/>
    <property type="match status" value="1"/>
</dbReference>
<dbReference type="SUPFAM" id="SSF69754">
    <property type="entry name" value="Ribosome binding protein Y (YfiA homologue)"/>
    <property type="match status" value="1"/>
</dbReference>
<reference evidence="3" key="2">
    <citation type="submission" date="2014-03" db="EMBL/GenBank/DDBJ databases">
        <authorList>
            <person name="Urmite Genomes"/>
        </authorList>
    </citation>
    <scope>NUCLEOTIDE SEQUENCE</scope>
    <source>
        <strain evidence="3">DSM 44829</strain>
    </source>
</reference>
<dbReference type="Gene3D" id="3.30.505.50">
    <property type="entry name" value="Sigma 54 modulation/S30EA ribosomal protein, C-terminal domain"/>
    <property type="match status" value="2"/>
</dbReference>
<dbReference type="PANTHER" id="PTHR33231:SF1">
    <property type="entry name" value="30S RIBOSOMAL PROTEIN"/>
    <property type="match status" value="1"/>
</dbReference>